<dbReference type="AlphaFoldDB" id="A0A9W6ERV0"/>
<dbReference type="InterPro" id="IPR021486">
    <property type="entry name" value="DUF3139"/>
</dbReference>
<reference evidence="2" key="2">
    <citation type="journal article" date="2023" name="PLoS ONE">
        <title>Philodulcilactobacillus myokoensis gen. nov., sp. nov., a fructophilic, acidophilic, and agar-phobic lactic acid bacterium isolated from fermented vegetable extracts.</title>
        <authorList>
            <person name="Kouya T."/>
            <person name="Ishiyama Y."/>
            <person name="Ohashi S."/>
            <person name="Kumakubo R."/>
            <person name="Yamazaki T."/>
            <person name="Otaki T."/>
        </authorList>
    </citation>
    <scope>NUCLEOTIDE SEQUENCE</scope>
    <source>
        <strain evidence="2">WR16-4</strain>
    </source>
</reference>
<evidence type="ECO:0000256" key="1">
    <source>
        <dbReference type="SAM" id="Phobius"/>
    </source>
</evidence>
<accession>A0A9W6ERV0</accession>
<proteinExistence type="predicted"/>
<dbReference type="Pfam" id="PF11337">
    <property type="entry name" value="DUF3139"/>
    <property type="match status" value="1"/>
</dbReference>
<dbReference type="RefSeq" id="WP_286135735.1">
    <property type="nucleotide sequence ID" value="NZ_BRPL01000002.1"/>
</dbReference>
<reference evidence="2" key="1">
    <citation type="submission" date="2022-07" db="EMBL/GenBank/DDBJ databases">
        <authorList>
            <person name="Kouya T."/>
            <person name="Ishiyama Y."/>
        </authorList>
    </citation>
    <scope>NUCLEOTIDE SEQUENCE</scope>
    <source>
        <strain evidence="2">WR16-4</strain>
    </source>
</reference>
<keyword evidence="1" id="KW-0812">Transmembrane</keyword>
<name>A0A9W6ERV0_9LACO</name>
<evidence type="ECO:0000313" key="3">
    <source>
        <dbReference type="Proteomes" id="UP001144204"/>
    </source>
</evidence>
<protein>
    <recommendedName>
        <fullName evidence="4">DUF3139 domain-containing protein</fullName>
    </recommendedName>
</protein>
<sequence>MLKKILTYLAIIICLFAIVITAIYQMHKSYFRGSVDSYMSAQQLHKSAIKSNHISYNWTDDGQWEDDVMVSENHTTYEYVYNMEWKTPISLEIYHDRDSVSNTSHLKYPPLKYDQDAVRAFNKN</sequence>
<keyword evidence="1" id="KW-0472">Membrane</keyword>
<keyword evidence="1" id="KW-1133">Transmembrane helix</keyword>
<organism evidence="2 3">
    <name type="scientific">Philodulcilactobacillus myokoensis</name>
    <dbReference type="NCBI Taxonomy" id="2929573"/>
    <lineage>
        <taxon>Bacteria</taxon>
        <taxon>Bacillati</taxon>
        <taxon>Bacillota</taxon>
        <taxon>Bacilli</taxon>
        <taxon>Lactobacillales</taxon>
        <taxon>Lactobacillaceae</taxon>
        <taxon>Philodulcilactobacillus</taxon>
    </lineage>
</organism>
<comment type="caution">
    <text evidence="2">The sequence shown here is derived from an EMBL/GenBank/DDBJ whole genome shotgun (WGS) entry which is preliminary data.</text>
</comment>
<feature type="transmembrane region" description="Helical" evidence="1">
    <location>
        <begin position="6"/>
        <end position="24"/>
    </location>
</feature>
<dbReference type="Proteomes" id="UP001144204">
    <property type="component" value="Unassembled WGS sequence"/>
</dbReference>
<dbReference type="EMBL" id="BRPL01000002">
    <property type="protein sequence ID" value="GLB46280.1"/>
    <property type="molecule type" value="Genomic_DNA"/>
</dbReference>
<evidence type="ECO:0008006" key="4">
    <source>
        <dbReference type="Google" id="ProtNLM"/>
    </source>
</evidence>
<keyword evidence="3" id="KW-1185">Reference proteome</keyword>
<gene>
    <name evidence="2" type="ORF">WR164_02590</name>
</gene>
<evidence type="ECO:0000313" key="2">
    <source>
        <dbReference type="EMBL" id="GLB46280.1"/>
    </source>
</evidence>